<proteinExistence type="predicted"/>
<organism evidence="1 2">
    <name type="scientific">Ooceraea biroi</name>
    <name type="common">Clonal raider ant</name>
    <name type="synonym">Cerapachys biroi</name>
    <dbReference type="NCBI Taxonomy" id="2015173"/>
    <lineage>
        <taxon>Eukaryota</taxon>
        <taxon>Metazoa</taxon>
        <taxon>Ecdysozoa</taxon>
        <taxon>Arthropoda</taxon>
        <taxon>Hexapoda</taxon>
        <taxon>Insecta</taxon>
        <taxon>Pterygota</taxon>
        <taxon>Neoptera</taxon>
        <taxon>Endopterygota</taxon>
        <taxon>Hymenoptera</taxon>
        <taxon>Apocrita</taxon>
        <taxon>Aculeata</taxon>
        <taxon>Formicoidea</taxon>
        <taxon>Formicidae</taxon>
        <taxon>Dorylinae</taxon>
        <taxon>Ooceraea</taxon>
    </lineage>
</organism>
<dbReference type="OMA" id="GIMWITR"/>
<gene>
    <name evidence="1" type="ORF">X777_03885</name>
</gene>
<evidence type="ECO:0000313" key="1">
    <source>
        <dbReference type="EMBL" id="EZA56059.1"/>
    </source>
</evidence>
<reference evidence="1 2" key="1">
    <citation type="journal article" date="2014" name="Curr. Biol.">
        <title>The genome of the clonal raider ant Cerapachys biroi.</title>
        <authorList>
            <person name="Oxley P.R."/>
            <person name="Ji L."/>
            <person name="Fetter-Pruneda I."/>
            <person name="McKenzie S.K."/>
            <person name="Li C."/>
            <person name="Hu H."/>
            <person name="Zhang G."/>
            <person name="Kronauer D.J."/>
        </authorList>
    </citation>
    <scope>NUCLEOTIDE SEQUENCE [LARGE SCALE GENOMIC DNA]</scope>
</reference>
<name>A0A026WLT1_OOCBI</name>
<keyword evidence="2" id="KW-1185">Reference proteome</keyword>
<dbReference type="Proteomes" id="UP000053097">
    <property type="component" value="Unassembled WGS sequence"/>
</dbReference>
<accession>A0A026WLT1</accession>
<sequence>MCWEARKQRTVALPSVEAEYMAISEAAKEAIYLQSILCDTVKACDRTVLFNDSQGAQRLVQSEGVHHSRTKHIDLRHYFIRDCCASGVIEL</sequence>
<protein>
    <submittedName>
        <fullName evidence="1">Copia protein</fullName>
    </submittedName>
</protein>
<dbReference type="AlphaFoldDB" id="A0A026WLT1"/>
<dbReference type="EMBL" id="KK107178">
    <property type="protein sequence ID" value="EZA56059.1"/>
    <property type="molecule type" value="Genomic_DNA"/>
</dbReference>
<dbReference type="STRING" id="2015173.A0A026WLT1"/>
<evidence type="ECO:0000313" key="2">
    <source>
        <dbReference type="Proteomes" id="UP000053097"/>
    </source>
</evidence>
<dbReference type="PANTHER" id="PTHR11439">
    <property type="entry name" value="GAG-POL-RELATED RETROTRANSPOSON"/>
    <property type="match status" value="1"/>
</dbReference>
<dbReference type="CDD" id="cd09272">
    <property type="entry name" value="RNase_HI_RT_Ty1"/>
    <property type="match status" value="1"/>
</dbReference>
<dbReference type="PANTHER" id="PTHR11439:SF483">
    <property type="entry name" value="PEPTIDE SYNTHASE GLIP-LIKE, PUTATIVE (AFU_ORTHOLOGUE AFUA_3G12920)-RELATED"/>
    <property type="match status" value="1"/>
</dbReference>